<dbReference type="Proteomes" id="UP000199120">
    <property type="component" value="Unassembled WGS sequence"/>
</dbReference>
<keyword evidence="3" id="KW-1185">Reference proteome</keyword>
<evidence type="ECO:0000313" key="3">
    <source>
        <dbReference type="Proteomes" id="UP000199120"/>
    </source>
</evidence>
<dbReference type="RefSeq" id="WP_244283865.1">
    <property type="nucleotide sequence ID" value="NZ_FNSR01000002.1"/>
</dbReference>
<evidence type="ECO:0000256" key="1">
    <source>
        <dbReference type="SAM" id="Phobius"/>
    </source>
</evidence>
<protein>
    <submittedName>
        <fullName evidence="2">SIR2-like domain-containing protein</fullName>
    </submittedName>
</protein>
<dbReference type="EMBL" id="FOAJ01000004">
    <property type="protein sequence ID" value="SEK93429.1"/>
    <property type="molecule type" value="Genomic_DNA"/>
</dbReference>
<sequence>MSIQTVSGSQFARMFCLRPTQYAWFLGAGASAAAGIPTGYAMITDFKKRIFCDLSGAKLKEVDADDPLWIQRIDTFLASRSVLPPPNDPTEYAAAFEAVYPTPQDRRNYISLAVQKGTPSYAHRVLAALITTGRVPCVFTTNFDSLVETAATVTDQLVAPDERANLSVSGIDNAERAMHALGESRSLLAKIHGDYQSVSLKNTTDELREQDAQMRTVLTSACGRYGLIVVGYSGRDASVMNALNDALAQPTPYPAGIHWVARSADGLLPDVRAFLEAAAAKGVRVTVVECQTFDELAADIADGSTWPQQLDAHIGSFAPPSVVRPVPLPTKEHSAFPILRCSAIPVLEMPRVARRITLERSLTTPDARQMLRDADVWAIVASRGKEIAAFGNDEELARAFGPAGGRLDGTVNLAPADDSWALGLLYDALTRAVCRNRPLRVRWRRSGHAVMVRGDSDKETPQARETRLARQTRLRNAYSSALYGKTPQGYPFQEGVELHLEQAADRWWLTFEPATFVDVPYPEPPQDRPDAETSLDRPRFVDPTIDWRRERWAQRYNHVWSAIIDAWADTLAGDGSRVLLTTGVPQDEGIDAVFKVSPITAWSRPSHEHAYFQRSQ</sequence>
<keyword evidence="1" id="KW-0472">Membrane</keyword>
<organism evidence="2 3">
    <name type="scientific">Paraburkholderia caballeronis</name>
    <dbReference type="NCBI Taxonomy" id="416943"/>
    <lineage>
        <taxon>Bacteria</taxon>
        <taxon>Pseudomonadati</taxon>
        <taxon>Pseudomonadota</taxon>
        <taxon>Betaproteobacteria</taxon>
        <taxon>Burkholderiales</taxon>
        <taxon>Burkholderiaceae</taxon>
        <taxon>Paraburkholderia</taxon>
    </lineage>
</organism>
<dbReference type="Gene3D" id="3.40.50.1220">
    <property type="entry name" value="TPP-binding domain"/>
    <property type="match status" value="1"/>
</dbReference>
<feature type="transmembrane region" description="Helical" evidence="1">
    <location>
        <begin position="21"/>
        <end position="43"/>
    </location>
</feature>
<dbReference type="AlphaFoldDB" id="A0A1H7L313"/>
<dbReference type="Pfam" id="PF13289">
    <property type="entry name" value="SIR2_2"/>
    <property type="match status" value="1"/>
</dbReference>
<proteinExistence type="predicted"/>
<evidence type="ECO:0000313" key="2">
    <source>
        <dbReference type="EMBL" id="SEK93429.1"/>
    </source>
</evidence>
<dbReference type="STRING" id="416943.SAMN05445871_4015"/>
<keyword evidence="1" id="KW-1133">Transmembrane helix</keyword>
<reference evidence="3" key="1">
    <citation type="submission" date="2016-10" db="EMBL/GenBank/DDBJ databases">
        <authorList>
            <person name="Varghese N."/>
            <person name="Submissions S."/>
        </authorList>
    </citation>
    <scope>NUCLEOTIDE SEQUENCE [LARGE SCALE GENOMIC DNA]</scope>
    <source>
        <strain evidence="3">LMG 26416</strain>
    </source>
</reference>
<gene>
    <name evidence="2" type="ORF">SAMN05192542_104163</name>
</gene>
<accession>A0A1H7L313</accession>
<dbReference type="SUPFAM" id="SSF52467">
    <property type="entry name" value="DHS-like NAD/FAD-binding domain"/>
    <property type="match status" value="1"/>
</dbReference>
<keyword evidence="1" id="KW-0812">Transmembrane</keyword>
<dbReference type="InterPro" id="IPR029035">
    <property type="entry name" value="DHS-like_NAD/FAD-binding_dom"/>
</dbReference>
<name>A0A1H7L313_9BURK</name>